<dbReference type="Pfam" id="PF12860">
    <property type="entry name" value="PAS_7"/>
    <property type="match status" value="1"/>
</dbReference>
<evidence type="ECO:0000313" key="4">
    <source>
        <dbReference type="EMBL" id="ALU64636.1"/>
    </source>
</evidence>
<feature type="domain" description="GGDEF" evidence="3">
    <location>
        <begin position="316"/>
        <end position="446"/>
    </location>
</feature>
<dbReference type="Gene3D" id="3.20.20.450">
    <property type="entry name" value="EAL domain"/>
    <property type="match status" value="1"/>
</dbReference>
<protein>
    <submittedName>
        <fullName evidence="4">Diguanylate cyclase/phosphodiesterase (GGDEF &amp; EAL domains) with PAS/PAC sensor(S)</fullName>
    </submittedName>
</protein>
<dbReference type="SUPFAM" id="SSF52172">
    <property type="entry name" value="CheY-like"/>
    <property type="match status" value="1"/>
</dbReference>
<dbReference type="Gene3D" id="6.10.250.690">
    <property type="match status" value="1"/>
</dbReference>
<sequence length="732" mass="79920">MYRGMGRWSGDSAPFDKCKRSIALIKSASPIRSSQPLIILAGNFEEAAPVAVRLRELGWSCVCSPDYRTFEQQARLLKPDLLLLDSGVSDAFLGDGKRRKAIEGIPAIHLVSAAADRAPAFAAGAVDCVVKPILLEELVARIKVRIELLRTQKQLDQCNMQFTTILESIGQGACLFDADQRLVLSNRRYAKVYGLAPEMIRPGMTLSDITELRYSVGACPAVASDDYLAWCDSINSSSSSQDWSMELKSGKVIRVHHERTSDGGWVSTHEDVTEHRTAERKIAHLALHDPLTDLPNRAALKQKLDAMLEQHRTQGSPFAVLCLDLDRFKEVNDVFGHNVGDLVLCLAAKRLNAVAQGAFVARLGGDEFMVLVEADANSIAQLADLIISALSEDAEIDGTRIRMGTSLGVAVYPADGDSAADLMGNADAALYRAKADARGVARFFEPQMDKWLRERRALQRDLQAAISQQQLSVFYQPQANIGGDVTGFEALLRWNHPSQGNIPPSVFIPIAEESSLMIEIGAWVLREACREAASWPRRLSVAVNLSPVQFKHGDLTGLVKSVLIETGLEPERLELEITEGVLIDDHERAISTLGHLKALGVRIAMDDFGTGYSSLSYLQSFPFDKIKIDQSFVRNIGLSQSSAIIRAVIGLGRGLDLPIIAEGVETTDQLAFLTRELCDQVQGYLVGRPRPISDYAKHVGRADEQPVSIPPDMPGHPVASGTYSPSGSTSFV</sequence>
<dbReference type="NCBIfam" id="TIGR00254">
    <property type="entry name" value="GGDEF"/>
    <property type="match status" value="1"/>
</dbReference>
<organism evidence="4">
    <name type="scientific">Rhizobium leguminosarum bv. viciae</name>
    <dbReference type="NCBI Taxonomy" id="387"/>
    <lineage>
        <taxon>Bacteria</taxon>
        <taxon>Pseudomonadati</taxon>
        <taxon>Pseudomonadota</taxon>
        <taxon>Alphaproteobacteria</taxon>
        <taxon>Hyphomicrobiales</taxon>
        <taxon>Rhizobiaceae</taxon>
        <taxon>Rhizobium/Agrobacterium group</taxon>
        <taxon>Rhizobium</taxon>
    </lineage>
</organism>
<evidence type="ECO:0000259" key="3">
    <source>
        <dbReference type="PROSITE" id="PS50887"/>
    </source>
</evidence>
<dbReference type="InterPro" id="IPR029787">
    <property type="entry name" value="Nucleotide_cyclase"/>
</dbReference>
<dbReference type="PANTHER" id="PTHR44757">
    <property type="entry name" value="DIGUANYLATE CYCLASE DGCP"/>
    <property type="match status" value="1"/>
</dbReference>
<dbReference type="SUPFAM" id="SSF55785">
    <property type="entry name" value="PYP-like sensor domain (PAS domain)"/>
    <property type="match status" value="1"/>
</dbReference>
<name>A0A0U3JV35_RHILV</name>
<dbReference type="PANTHER" id="PTHR44757:SF2">
    <property type="entry name" value="BIOFILM ARCHITECTURE MAINTENANCE PROTEIN MBAA"/>
    <property type="match status" value="1"/>
</dbReference>
<dbReference type="PROSITE" id="PS50887">
    <property type="entry name" value="GGDEF"/>
    <property type="match status" value="1"/>
</dbReference>
<proteinExistence type="predicted"/>
<dbReference type="InterPro" id="IPR052155">
    <property type="entry name" value="Biofilm_reg_signaling"/>
</dbReference>
<dbReference type="InterPro" id="IPR035965">
    <property type="entry name" value="PAS-like_dom_sf"/>
</dbReference>
<reference evidence="4" key="1">
    <citation type="submission" date="2015-10" db="EMBL/GenBank/DDBJ databases">
        <title>Comparative analysis of sym-gene organization in Rhizobium leguminosarum bv. viciae strains, isolated from different host plants and demonstrating clear differences in symbiotic specificity.</title>
        <authorList>
            <person name="Chirak E.R."/>
            <person name="Kimeklis A.K."/>
            <person name="Andronov E.E."/>
        </authorList>
    </citation>
    <scope>NUCLEOTIDE SEQUENCE</scope>
    <source>
        <strain evidence="4">Vaf12</strain>
    </source>
</reference>
<dbReference type="PROSITE" id="PS50883">
    <property type="entry name" value="EAL"/>
    <property type="match status" value="1"/>
</dbReference>
<dbReference type="InterPro" id="IPR001633">
    <property type="entry name" value="EAL_dom"/>
</dbReference>
<accession>A0A0U3JV35</accession>
<dbReference type="SUPFAM" id="SSF55073">
    <property type="entry name" value="Nucleotide cyclase"/>
    <property type="match status" value="1"/>
</dbReference>
<dbReference type="SMART" id="SM00052">
    <property type="entry name" value="EAL"/>
    <property type="match status" value="1"/>
</dbReference>
<dbReference type="CDD" id="cd01949">
    <property type="entry name" value="GGDEF"/>
    <property type="match status" value="1"/>
</dbReference>
<dbReference type="Gene3D" id="3.30.450.20">
    <property type="entry name" value="PAS domain"/>
    <property type="match status" value="1"/>
</dbReference>
<dbReference type="EMBL" id="KT944070">
    <property type="protein sequence ID" value="ALU64636.1"/>
    <property type="molecule type" value="Genomic_DNA"/>
</dbReference>
<dbReference type="Pfam" id="PF00990">
    <property type="entry name" value="GGDEF"/>
    <property type="match status" value="1"/>
</dbReference>
<dbReference type="Pfam" id="PF00563">
    <property type="entry name" value="EAL"/>
    <property type="match status" value="1"/>
</dbReference>
<dbReference type="CDD" id="cd01948">
    <property type="entry name" value="EAL"/>
    <property type="match status" value="1"/>
</dbReference>
<dbReference type="InterPro" id="IPR011006">
    <property type="entry name" value="CheY-like_superfamily"/>
</dbReference>
<dbReference type="InterPro" id="IPR000160">
    <property type="entry name" value="GGDEF_dom"/>
</dbReference>
<evidence type="ECO:0000256" key="1">
    <source>
        <dbReference type="SAM" id="MobiDB-lite"/>
    </source>
</evidence>
<dbReference type="Gene3D" id="3.30.70.270">
    <property type="match status" value="1"/>
</dbReference>
<feature type="compositionally biased region" description="Polar residues" evidence="1">
    <location>
        <begin position="721"/>
        <end position="732"/>
    </location>
</feature>
<dbReference type="SUPFAM" id="SSF141868">
    <property type="entry name" value="EAL domain-like"/>
    <property type="match status" value="1"/>
</dbReference>
<dbReference type="SMART" id="SM00267">
    <property type="entry name" value="GGDEF"/>
    <property type="match status" value="1"/>
</dbReference>
<evidence type="ECO:0000259" key="2">
    <source>
        <dbReference type="PROSITE" id="PS50883"/>
    </source>
</evidence>
<dbReference type="InterPro" id="IPR035919">
    <property type="entry name" value="EAL_sf"/>
</dbReference>
<dbReference type="InterPro" id="IPR043128">
    <property type="entry name" value="Rev_trsase/Diguanyl_cyclase"/>
</dbReference>
<feature type="domain" description="EAL" evidence="2">
    <location>
        <begin position="455"/>
        <end position="703"/>
    </location>
</feature>
<feature type="region of interest" description="Disordered" evidence="1">
    <location>
        <begin position="699"/>
        <end position="732"/>
    </location>
</feature>
<dbReference type="AlphaFoldDB" id="A0A0U3JV35"/>